<dbReference type="InterPro" id="IPR029058">
    <property type="entry name" value="AB_hydrolase_fold"/>
</dbReference>
<dbReference type="OrthoDB" id="9798884at2"/>
<dbReference type="PANTHER" id="PTHR12277">
    <property type="entry name" value="ALPHA/BETA HYDROLASE DOMAIN-CONTAINING PROTEIN"/>
    <property type="match status" value="1"/>
</dbReference>
<feature type="domain" description="Serine aminopeptidase S33" evidence="2">
    <location>
        <begin position="72"/>
        <end position="203"/>
    </location>
</feature>
<feature type="chain" id="PRO_5021781654" description="Serine aminopeptidase S33 domain-containing protein" evidence="1">
    <location>
        <begin position="26"/>
        <end position="273"/>
    </location>
</feature>
<dbReference type="InterPro" id="IPR022742">
    <property type="entry name" value="Hydrolase_4"/>
</dbReference>
<evidence type="ECO:0000256" key="1">
    <source>
        <dbReference type="SAM" id="SignalP"/>
    </source>
</evidence>
<keyword evidence="4" id="KW-1185">Reference proteome</keyword>
<evidence type="ECO:0000313" key="4">
    <source>
        <dbReference type="Proteomes" id="UP000316030"/>
    </source>
</evidence>
<protein>
    <recommendedName>
        <fullName evidence="2">Serine aminopeptidase S33 domain-containing protein</fullName>
    </recommendedName>
</protein>
<sequence length="273" mass="29693">MRRLVFRLTLLAGLLLAAIAAASQAERWALYPFDPRHQTPAQAGLPQISETRLTTPDDETLIVWTAPPHPGKPVILYFHGNSGNLASRAGRFRHFLSQGYGLVAPAYRGSSGSSGTPTEHSLISDATQVASHSDWPGWPAHPGPIIAYGESLGTAVTLGLLSNTDTPPDAIILEAPFTSIQALAEKHYPALAPYISYLKNQWPTLDRARTYLRQPLLILHGTQDELIPTDMGRAIHAAAPSPDKTLLIVPGAGHTDLWRSDTLPKLWRFLNAQ</sequence>
<dbReference type="EMBL" id="FXTO01000011">
    <property type="protein sequence ID" value="SMO72128.1"/>
    <property type="molecule type" value="Genomic_DNA"/>
</dbReference>
<dbReference type="RefSeq" id="WP_142493339.1">
    <property type="nucleotide sequence ID" value="NZ_FXTO01000011.1"/>
</dbReference>
<organism evidence="3 4">
    <name type="scientific">Thalassovita litoralis</name>
    <dbReference type="NCBI Taxonomy" id="1010611"/>
    <lineage>
        <taxon>Bacteria</taxon>
        <taxon>Pseudomonadati</taxon>
        <taxon>Pseudomonadota</taxon>
        <taxon>Alphaproteobacteria</taxon>
        <taxon>Rhodobacterales</taxon>
        <taxon>Roseobacteraceae</taxon>
        <taxon>Thalassovita</taxon>
    </lineage>
</organism>
<feature type="signal peptide" evidence="1">
    <location>
        <begin position="1"/>
        <end position="25"/>
    </location>
</feature>
<proteinExistence type="predicted"/>
<evidence type="ECO:0000259" key="2">
    <source>
        <dbReference type="Pfam" id="PF12146"/>
    </source>
</evidence>
<reference evidence="3 4" key="1">
    <citation type="submission" date="2017-05" db="EMBL/GenBank/DDBJ databases">
        <authorList>
            <person name="Varghese N."/>
            <person name="Submissions S."/>
        </authorList>
    </citation>
    <scope>NUCLEOTIDE SEQUENCE [LARGE SCALE GENOMIC DNA]</scope>
    <source>
        <strain evidence="3 4">DSM 29506</strain>
    </source>
</reference>
<name>A0A521DKH6_9RHOB</name>
<accession>A0A521DKH6</accession>
<gene>
    <name evidence="3" type="ORF">SAMN06265173_11156</name>
</gene>
<dbReference type="SUPFAM" id="SSF53474">
    <property type="entry name" value="alpha/beta-Hydrolases"/>
    <property type="match status" value="1"/>
</dbReference>
<dbReference type="Pfam" id="PF12146">
    <property type="entry name" value="Hydrolase_4"/>
    <property type="match status" value="1"/>
</dbReference>
<evidence type="ECO:0000313" key="3">
    <source>
        <dbReference type="EMBL" id="SMO72128.1"/>
    </source>
</evidence>
<dbReference type="Proteomes" id="UP000316030">
    <property type="component" value="Unassembled WGS sequence"/>
</dbReference>
<dbReference type="Gene3D" id="3.40.50.1820">
    <property type="entry name" value="alpha/beta hydrolase"/>
    <property type="match status" value="1"/>
</dbReference>
<keyword evidence="1" id="KW-0732">Signal</keyword>
<dbReference type="AlphaFoldDB" id="A0A521DKH6"/>
<dbReference type="PANTHER" id="PTHR12277:SF81">
    <property type="entry name" value="PROTEIN ABHD13"/>
    <property type="match status" value="1"/>
</dbReference>